<sequence>MGIESNPPPTPLPSTPSVHAFPSVARCWHTGDCVCLSDPTLGRIASPASLLVLVGTQVASGIGQRQLQMPMIM</sequence>
<name>A0A834JH76_VESGE</name>
<evidence type="ECO:0000313" key="1">
    <source>
        <dbReference type="EMBL" id="KAF7385426.1"/>
    </source>
</evidence>
<proteinExistence type="predicted"/>
<reference evidence="1" key="1">
    <citation type="journal article" date="2020" name="G3 (Bethesda)">
        <title>High-Quality Assemblies for Three Invasive Social Wasps from the &lt;i&gt;Vespula&lt;/i&gt; Genus.</title>
        <authorList>
            <person name="Harrop T.W.R."/>
            <person name="Guhlin J."/>
            <person name="McLaughlin G.M."/>
            <person name="Permina E."/>
            <person name="Stockwell P."/>
            <person name="Gilligan J."/>
            <person name="Le Lec M.F."/>
            <person name="Gruber M.A.M."/>
            <person name="Quinn O."/>
            <person name="Lovegrove M."/>
            <person name="Duncan E.J."/>
            <person name="Remnant E.J."/>
            <person name="Van Eeckhoven J."/>
            <person name="Graham B."/>
            <person name="Knapp R.A."/>
            <person name="Langford K.W."/>
            <person name="Kronenberg Z."/>
            <person name="Press M.O."/>
            <person name="Eacker S.M."/>
            <person name="Wilson-Rankin E.E."/>
            <person name="Purcell J."/>
            <person name="Lester P.J."/>
            <person name="Dearden P.K."/>
        </authorList>
    </citation>
    <scope>NUCLEOTIDE SEQUENCE</scope>
    <source>
        <strain evidence="1">Linc-1</strain>
    </source>
</reference>
<protein>
    <submittedName>
        <fullName evidence="1">Uncharacterized protein</fullName>
    </submittedName>
</protein>
<comment type="caution">
    <text evidence="1">The sequence shown here is derived from an EMBL/GenBank/DDBJ whole genome shotgun (WGS) entry which is preliminary data.</text>
</comment>
<dbReference type="EMBL" id="JACSDZ010000016">
    <property type="protein sequence ID" value="KAF7385426.1"/>
    <property type="molecule type" value="Genomic_DNA"/>
</dbReference>
<evidence type="ECO:0000313" key="2">
    <source>
        <dbReference type="Proteomes" id="UP000617340"/>
    </source>
</evidence>
<organism evidence="1 2">
    <name type="scientific">Vespula germanica</name>
    <name type="common">German yellow jacket</name>
    <name type="synonym">Paravespula germanica</name>
    <dbReference type="NCBI Taxonomy" id="30212"/>
    <lineage>
        <taxon>Eukaryota</taxon>
        <taxon>Metazoa</taxon>
        <taxon>Ecdysozoa</taxon>
        <taxon>Arthropoda</taxon>
        <taxon>Hexapoda</taxon>
        <taxon>Insecta</taxon>
        <taxon>Pterygota</taxon>
        <taxon>Neoptera</taxon>
        <taxon>Endopterygota</taxon>
        <taxon>Hymenoptera</taxon>
        <taxon>Apocrita</taxon>
        <taxon>Aculeata</taxon>
        <taxon>Vespoidea</taxon>
        <taxon>Vespidae</taxon>
        <taxon>Vespinae</taxon>
        <taxon>Vespula</taxon>
    </lineage>
</organism>
<keyword evidence="2" id="KW-1185">Reference proteome</keyword>
<gene>
    <name evidence="1" type="ORF">HZH68_013856</name>
</gene>
<dbReference type="Proteomes" id="UP000617340">
    <property type="component" value="Unassembled WGS sequence"/>
</dbReference>
<accession>A0A834JH76</accession>
<dbReference type="AlphaFoldDB" id="A0A834JH76"/>